<keyword evidence="3" id="KW-1185">Reference proteome</keyword>
<reference evidence="1 3" key="1">
    <citation type="journal article" date="2019" name="Sci. Rep.">
        <title>Orb-weaving spider Araneus ventricosus genome elucidates the spidroin gene catalogue.</title>
        <authorList>
            <person name="Kono N."/>
            <person name="Nakamura H."/>
            <person name="Ohtoshi R."/>
            <person name="Moran D.A.P."/>
            <person name="Shinohara A."/>
            <person name="Yoshida Y."/>
            <person name="Fujiwara M."/>
            <person name="Mori M."/>
            <person name="Tomita M."/>
            <person name="Arakawa K."/>
        </authorList>
    </citation>
    <scope>NUCLEOTIDE SEQUENCE [LARGE SCALE GENOMIC DNA]</scope>
</reference>
<dbReference type="Proteomes" id="UP000499080">
    <property type="component" value="Unassembled WGS sequence"/>
</dbReference>
<sequence length="62" mass="7063">GRTGYLLRTSWILSSNIDSEGKGREIRDPAKILGGSYGWRELTVFLIHSPEVRFIIQEEASR</sequence>
<dbReference type="EMBL" id="BGPR01199975">
    <property type="protein sequence ID" value="GBN15227.1"/>
    <property type="molecule type" value="Genomic_DNA"/>
</dbReference>
<feature type="non-terminal residue" evidence="1">
    <location>
        <position position="1"/>
    </location>
</feature>
<evidence type="ECO:0000313" key="3">
    <source>
        <dbReference type="Proteomes" id="UP000499080"/>
    </source>
</evidence>
<evidence type="ECO:0000313" key="1">
    <source>
        <dbReference type="EMBL" id="GBN13457.1"/>
    </source>
</evidence>
<proteinExistence type="predicted"/>
<dbReference type="AlphaFoldDB" id="A0A4Y2LJE9"/>
<evidence type="ECO:0000313" key="2">
    <source>
        <dbReference type="EMBL" id="GBN15227.1"/>
    </source>
</evidence>
<organism evidence="1 3">
    <name type="scientific">Araneus ventricosus</name>
    <name type="common">Orbweaver spider</name>
    <name type="synonym">Epeira ventricosa</name>
    <dbReference type="NCBI Taxonomy" id="182803"/>
    <lineage>
        <taxon>Eukaryota</taxon>
        <taxon>Metazoa</taxon>
        <taxon>Ecdysozoa</taxon>
        <taxon>Arthropoda</taxon>
        <taxon>Chelicerata</taxon>
        <taxon>Arachnida</taxon>
        <taxon>Araneae</taxon>
        <taxon>Araneomorphae</taxon>
        <taxon>Entelegynae</taxon>
        <taxon>Araneoidea</taxon>
        <taxon>Araneidae</taxon>
        <taxon>Araneus</taxon>
    </lineage>
</organism>
<name>A0A4Y2LJE9_ARAVE</name>
<protein>
    <submittedName>
        <fullName evidence="1">Uncharacterized protein</fullName>
    </submittedName>
</protein>
<dbReference type="EMBL" id="BGPR01199290">
    <property type="protein sequence ID" value="GBN13457.1"/>
    <property type="molecule type" value="Genomic_DNA"/>
</dbReference>
<comment type="caution">
    <text evidence="1">The sequence shown here is derived from an EMBL/GenBank/DDBJ whole genome shotgun (WGS) entry which is preliminary data.</text>
</comment>
<gene>
    <name evidence="1" type="ORF">AVEN_21657_1</name>
    <name evidence="2" type="ORF">AVEN_55443_1</name>
</gene>
<accession>A0A4Y2LJE9</accession>